<dbReference type="Gene3D" id="3.30.70.270">
    <property type="match status" value="1"/>
</dbReference>
<dbReference type="InterPro" id="IPR035965">
    <property type="entry name" value="PAS-like_dom_sf"/>
</dbReference>
<evidence type="ECO:0000256" key="1">
    <source>
        <dbReference type="ARBA" id="ARBA00001946"/>
    </source>
</evidence>
<dbReference type="SUPFAM" id="SSF55073">
    <property type="entry name" value="Nucleotide cyclase"/>
    <property type="match status" value="1"/>
</dbReference>
<evidence type="ECO:0000259" key="6">
    <source>
        <dbReference type="PROSITE" id="PS50887"/>
    </source>
</evidence>
<dbReference type="InterPro" id="IPR043128">
    <property type="entry name" value="Rev_trsase/Diguanyl_cyclase"/>
</dbReference>
<dbReference type="InterPro" id="IPR000014">
    <property type="entry name" value="PAS"/>
</dbReference>
<dbReference type="CDD" id="cd01949">
    <property type="entry name" value="GGDEF"/>
    <property type="match status" value="1"/>
</dbReference>
<sequence length="298" mass="33317">MSLAELTRFLDVIPDAVVVVTREKRVVSANARACEVFQYPPEGLINLSLETLLPDDVRERHNHHVEDYFSSPTMRPMGSGLSLNGRRRDGSLFPVDIMLNRVEMGGMPVAVAIIRDISQQKAREQKLRQESVTDELTTLLNRKQFNLDLSHQLGTLRRTGIGCALVTYDFDHFKSINDNHGHPTGDIVLREASRRILEQLRSGDRAYRVGGEEFALILPGTDLDDAAGIAERVRHTIATEAFYSGDTLIHATVSVGIAQLWPGDDSIGEIIRRADRALYRAKNRGRNQICSETDMDIA</sequence>
<dbReference type="SMART" id="SM00091">
    <property type="entry name" value="PAS"/>
    <property type="match status" value="1"/>
</dbReference>
<feature type="domain" description="PAC" evidence="5">
    <location>
        <begin position="79"/>
        <end position="129"/>
    </location>
</feature>
<evidence type="ECO:0000313" key="8">
    <source>
        <dbReference type="Proteomes" id="UP000198644"/>
    </source>
</evidence>
<keyword evidence="8" id="KW-1185">Reference proteome</keyword>
<evidence type="ECO:0000313" key="7">
    <source>
        <dbReference type="EMBL" id="SFR82241.1"/>
    </source>
</evidence>
<dbReference type="RefSeq" id="WP_167812581.1">
    <property type="nucleotide sequence ID" value="NZ_FOYW01000003.1"/>
</dbReference>
<dbReference type="PANTHER" id="PTHR45138">
    <property type="entry name" value="REGULATORY COMPONENTS OF SENSORY TRANSDUCTION SYSTEM"/>
    <property type="match status" value="1"/>
</dbReference>
<reference evidence="7 8" key="1">
    <citation type="submission" date="2016-10" db="EMBL/GenBank/DDBJ databases">
        <authorList>
            <person name="de Groot N.N."/>
        </authorList>
    </citation>
    <scope>NUCLEOTIDE SEQUENCE [LARGE SCALE GENOMIC DNA]</scope>
    <source>
        <strain evidence="7 8">CGMCC 1.9167</strain>
    </source>
</reference>
<evidence type="ECO:0000259" key="4">
    <source>
        <dbReference type="PROSITE" id="PS50112"/>
    </source>
</evidence>
<dbReference type="PROSITE" id="PS50112">
    <property type="entry name" value="PAS"/>
    <property type="match status" value="1"/>
</dbReference>
<proteinExistence type="predicted"/>
<dbReference type="PANTHER" id="PTHR45138:SF9">
    <property type="entry name" value="DIGUANYLATE CYCLASE DGCM-RELATED"/>
    <property type="match status" value="1"/>
</dbReference>
<dbReference type="PROSITE" id="PS50113">
    <property type="entry name" value="PAC"/>
    <property type="match status" value="1"/>
</dbReference>
<dbReference type="EC" id="2.7.7.65" evidence="2"/>
<evidence type="ECO:0000259" key="5">
    <source>
        <dbReference type="PROSITE" id="PS50113"/>
    </source>
</evidence>
<dbReference type="InterPro" id="IPR000160">
    <property type="entry name" value="GGDEF_dom"/>
</dbReference>
<dbReference type="SUPFAM" id="SSF55785">
    <property type="entry name" value="PYP-like sensor domain (PAS domain)"/>
    <property type="match status" value="1"/>
</dbReference>
<dbReference type="NCBIfam" id="TIGR00229">
    <property type="entry name" value="sensory_box"/>
    <property type="match status" value="1"/>
</dbReference>
<dbReference type="SMART" id="SM00267">
    <property type="entry name" value="GGDEF"/>
    <property type="match status" value="1"/>
</dbReference>
<dbReference type="GO" id="GO:0052621">
    <property type="term" value="F:diguanylate cyclase activity"/>
    <property type="evidence" value="ECO:0007669"/>
    <property type="project" value="UniProtKB-EC"/>
</dbReference>
<feature type="domain" description="PAS" evidence="4">
    <location>
        <begin position="2"/>
        <end position="56"/>
    </location>
</feature>
<gene>
    <name evidence="7" type="ORF">SAMN05216203_3276</name>
</gene>
<dbReference type="STRING" id="650891.SAMN05216203_3276"/>
<comment type="cofactor">
    <cofactor evidence="1">
        <name>Mg(2+)</name>
        <dbReference type="ChEBI" id="CHEBI:18420"/>
    </cofactor>
</comment>
<dbReference type="EMBL" id="FOYW01000003">
    <property type="protein sequence ID" value="SFR82241.1"/>
    <property type="molecule type" value="Genomic_DNA"/>
</dbReference>
<dbReference type="FunFam" id="3.30.70.270:FF:000001">
    <property type="entry name" value="Diguanylate cyclase domain protein"/>
    <property type="match status" value="1"/>
</dbReference>
<dbReference type="AlphaFoldDB" id="A0A1I6JTJ8"/>
<dbReference type="NCBIfam" id="TIGR00254">
    <property type="entry name" value="GGDEF"/>
    <property type="match status" value="1"/>
</dbReference>
<evidence type="ECO:0000256" key="2">
    <source>
        <dbReference type="ARBA" id="ARBA00012528"/>
    </source>
</evidence>
<dbReference type="Pfam" id="PF13426">
    <property type="entry name" value="PAS_9"/>
    <property type="match status" value="1"/>
</dbReference>
<dbReference type="PROSITE" id="PS50887">
    <property type="entry name" value="GGDEF"/>
    <property type="match status" value="1"/>
</dbReference>
<feature type="domain" description="GGDEF" evidence="6">
    <location>
        <begin position="161"/>
        <end position="294"/>
    </location>
</feature>
<dbReference type="Pfam" id="PF00990">
    <property type="entry name" value="GGDEF"/>
    <property type="match status" value="1"/>
</dbReference>
<name>A0A1I6JTJ8_9GAMM</name>
<dbReference type="Gene3D" id="3.30.450.20">
    <property type="entry name" value="PAS domain"/>
    <property type="match status" value="1"/>
</dbReference>
<comment type="catalytic activity">
    <reaction evidence="3">
        <text>2 GTP = 3',3'-c-di-GMP + 2 diphosphate</text>
        <dbReference type="Rhea" id="RHEA:24898"/>
        <dbReference type="ChEBI" id="CHEBI:33019"/>
        <dbReference type="ChEBI" id="CHEBI:37565"/>
        <dbReference type="ChEBI" id="CHEBI:58805"/>
        <dbReference type="EC" id="2.7.7.65"/>
    </reaction>
</comment>
<dbReference type="Proteomes" id="UP000198644">
    <property type="component" value="Unassembled WGS sequence"/>
</dbReference>
<accession>A0A1I6JTJ8</accession>
<dbReference type="InterPro" id="IPR029787">
    <property type="entry name" value="Nucleotide_cyclase"/>
</dbReference>
<dbReference type="CDD" id="cd00130">
    <property type="entry name" value="PAS"/>
    <property type="match status" value="1"/>
</dbReference>
<dbReference type="InterPro" id="IPR000700">
    <property type="entry name" value="PAS-assoc_C"/>
</dbReference>
<organism evidence="7 8">
    <name type="scientific">Marinobacter daqiaonensis</name>
    <dbReference type="NCBI Taxonomy" id="650891"/>
    <lineage>
        <taxon>Bacteria</taxon>
        <taxon>Pseudomonadati</taxon>
        <taxon>Pseudomonadota</taxon>
        <taxon>Gammaproteobacteria</taxon>
        <taxon>Pseudomonadales</taxon>
        <taxon>Marinobacteraceae</taxon>
        <taxon>Marinobacter</taxon>
    </lineage>
</organism>
<dbReference type="InterPro" id="IPR050469">
    <property type="entry name" value="Diguanylate_Cyclase"/>
</dbReference>
<evidence type="ECO:0000256" key="3">
    <source>
        <dbReference type="ARBA" id="ARBA00034247"/>
    </source>
</evidence>
<protein>
    <recommendedName>
        <fullName evidence="2">diguanylate cyclase</fullName>
        <ecNumber evidence="2">2.7.7.65</ecNumber>
    </recommendedName>
</protein>